<dbReference type="OrthoDB" id="2937670at2759"/>
<evidence type="ECO:0000256" key="1">
    <source>
        <dbReference type="SAM" id="MobiDB-lite"/>
    </source>
</evidence>
<dbReference type="EMBL" id="VDMD01000006">
    <property type="protein sequence ID" value="TRM64964.1"/>
    <property type="molecule type" value="Genomic_DNA"/>
</dbReference>
<dbReference type="Proteomes" id="UP000320762">
    <property type="component" value="Unassembled WGS sequence"/>
</dbReference>
<reference evidence="2 3" key="1">
    <citation type="journal article" date="2019" name="New Phytol.">
        <title>Comparative genomics reveals unique wood-decay strategies and fruiting body development in the Schizophyllaceae.</title>
        <authorList>
            <person name="Almasi E."/>
            <person name="Sahu N."/>
            <person name="Krizsan K."/>
            <person name="Balint B."/>
            <person name="Kovacs G.M."/>
            <person name="Kiss B."/>
            <person name="Cseklye J."/>
            <person name="Drula E."/>
            <person name="Henrissat B."/>
            <person name="Nagy I."/>
            <person name="Chovatia M."/>
            <person name="Adam C."/>
            <person name="LaButti K."/>
            <person name="Lipzen A."/>
            <person name="Riley R."/>
            <person name="Grigoriev I.V."/>
            <person name="Nagy L.G."/>
        </authorList>
    </citation>
    <scope>NUCLEOTIDE SEQUENCE [LARGE SCALE GENOMIC DNA]</scope>
    <source>
        <strain evidence="2 3">NL-1724</strain>
    </source>
</reference>
<keyword evidence="3" id="KW-1185">Reference proteome</keyword>
<name>A0A550CJM2_9AGAR</name>
<sequence length="173" mass="19457">MIRRPVSPLALRGSLGDPEEGVRQSLARLYIKLAGQGLDEQFDILHETALAELYYVQSAGRFMRDCTKGKILVTEGLASAVMLRREQANAKLSTIVYRMDVLEHDILERDGVLEGHLAANISVPSFAQTLFEQRLAALSEQLNDERTTRKHRKLHFESDTDNHQVEPDMSPAT</sequence>
<protein>
    <submittedName>
        <fullName evidence="2">Uncharacterized protein</fullName>
    </submittedName>
</protein>
<proteinExistence type="predicted"/>
<organism evidence="2 3">
    <name type="scientific">Schizophyllum amplum</name>
    <dbReference type="NCBI Taxonomy" id="97359"/>
    <lineage>
        <taxon>Eukaryota</taxon>
        <taxon>Fungi</taxon>
        <taxon>Dikarya</taxon>
        <taxon>Basidiomycota</taxon>
        <taxon>Agaricomycotina</taxon>
        <taxon>Agaricomycetes</taxon>
        <taxon>Agaricomycetidae</taxon>
        <taxon>Agaricales</taxon>
        <taxon>Schizophyllaceae</taxon>
        <taxon>Schizophyllum</taxon>
    </lineage>
</organism>
<comment type="caution">
    <text evidence="2">The sequence shown here is derived from an EMBL/GenBank/DDBJ whole genome shotgun (WGS) entry which is preliminary data.</text>
</comment>
<accession>A0A550CJM2</accession>
<evidence type="ECO:0000313" key="3">
    <source>
        <dbReference type="Proteomes" id="UP000320762"/>
    </source>
</evidence>
<dbReference type="AlphaFoldDB" id="A0A550CJM2"/>
<gene>
    <name evidence="2" type="ORF">BD626DRAFT_567822</name>
</gene>
<feature type="region of interest" description="Disordered" evidence="1">
    <location>
        <begin position="146"/>
        <end position="173"/>
    </location>
</feature>
<feature type="compositionally biased region" description="Basic and acidic residues" evidence="1">
    <location>
        <begin position="155"/>
        <end position="166"/>
    </location>
</feature>
<evidence type="ECO:0000313" key="2">
    <source>
        <dbReference type="EMBL" id="TRM64964.1"/>
    </source>
</evidence>